<keyword evidence="3" id="KW-1185">Reference proteome</keyword>
<gene>
    <name evidence="2" type="ORF">SPIL2461_LOCUS16924</name>
</gene>
<feature type="transmembrane region" description="Helical" evidence="1">
    <location>
        <begin position="20"/>
        <end position="43"/>
    </location>
</feature>
<keyword evidence="1" id="KW-1133">Transmembrane helix</keyword>
<name>A0A812VSA9_SYMPI</name>
<dbReference type="OrthoDB" id="408918at2759"/>
<comment type="caution">
    <text evidence="2">The sequence shown here is derived from an EMBL/GenBank/DDBJ whole genome shotgun (WGS) entry which is preliminary data.</text>
</comment>
<dbReference type="EMBL" id="CAJNIZ010042838">
    <property type="protein sequence ID" value="CAE7639827.1"/>
    <property type="molecule type" value="Genomic_DNA"/>
</dbReference>
<reference evidence="2" key="1">
    <citation type="submission" date="2021-02" db="EMBL/GenBank/DDBJ databases">
        <authorList>
            <person name="Dougan E. K."/>
            <person name="Rhodes N."/>
            <person name="Thang M."/>
            <person name="Chan C."/>
        </authorList>
    </citation>
    <scope>NUCLEOTIDE SEQUENCE</scope>
</reference>
<evidence type="ECO:0000313" key="2">
    <source>
        <dbReference type="EMBL" id="CAE7639827.1"/>
    </source>
</evidence>
<organism evidence="2 3">
    <name type="scientific">Symbiodinium pilosum</name>
    <name type="common">Dinoflagellate</name>
    <dbReference type="NCBI Taxonomy" id="2952"/>
    <lineage>
        <taxon>Eukaryota</taxon>
        <taxon>Sar</taxon>
        <taxon>Alveolata</taxon>
        <taxon>Dinophyceae</taxon>
        <taxon>Suessiales</taxon>
        <taxon>Symbiodiniaceae</taxon>
        <taxon>Symbiodinium</taxon>
    </lineage>
</organism>
<feature type="transmembrane region" description="Helical" evidence="1">
    <location>
        <begin position="63"/>
        <end position="87"/>
    </location>
</feature>
<keyword evidence="1" id="KW-0472">Membrane</keyword>
<evidence type="ECO:0000313" key="3">
    <source>
        <dbReference type="Proteomes" id="UP000649617"/>
    </source>
</evidence>
<dbReference type="Proteomes" id="UP000649617">
    <property type="component" value="Unassembled WGS sequence"/>
</dbReference>
<keyword evidence="1" id="KW-0812">Transmembrane</keyword>
<proteinExistence type="predicted"/>
<accession>A0A812VSA9</accession>
<dbReference type="AlphaFoldDB" id="A0A812VSA9"/>
<evidence type="ECO:0000256" key="1">
    <source>
        <dbReference type="SAM" id="Phobius"/>
    </source>
</evidence>
<sequence>MPSLLREFQGQSTCYGKVSVAIYGFIIIFGSLTTVLGMVAPIASADCMADPFAAHAKTDADQLVWFKAMGRTSGALGTTFLLAVYMMGHSVKSCLLLLMWGWLSFLNFAVVIPDDFAQLKGSEAGEACMRNVRVQVGAFAALEAVCVPRFRV</sequence>
<feature type="transmembrane region" description="Helical" evidence="1">
    <location>
        <begin position="94"/>
        <end position="112"/>
    </location>
</feature>
<protein>
    <submittedName>
        <fullName evidence="2">Uncharacterized protein</fullName>
    </submittedName>
</protein>